<dbReference type="InterPro" id="IPR021533">
    <property type="entry name" value="PepSY-like"/>
</dbReference>
<keyword evidence="2" id="KW-0732">Signal</keyword>
<feature type="compositionally biased region" description="Acidic residues" evidence="1">
    <location>
        <begin position="183"/>
        <end position="216"/>
    </location>
</feature>
<feature type="signal peptide" evidence="2">
    <location>
        <begin position="1"/>
        <end position="19"/>
    </location>
</feature>
<protein>
    <recommendedName>
        <fullName evidence="3">Putative beta-lactamase-inhibitor-like PepSY-like domain-containing protein</fullName>
    </recommendedName>
</protein>
<feature type="domain" description="Putative beta-lactamase-inhibitor-like PepSY-like" evidence="3">
    <location>
        <begin position="218"/>
        <end position="274"/>
    </location>
</feature>
<evidence type="ECO:0000313" key="5">
    <source>
        <dbReference type="Proteomes" id="UP000029736"/>
    </source>
</evidence>
<feature type="chain" id="PRO_5001947835" description="Putative beta-lactamase-inhibitor-like PepSY-like domain-containing protein" evidence="2">
    <location>
        <begin position="20"/>
        <end position="348"/>
    </location>
</feature>
<dbReference type="OrthoDB" id="710080at2"/>
<evidence type="ECO:0000256" key="2">
    <source>
        <dbReference type="SAM" id="SignalP"/>
    </source>
</evidence>
<dbReference type="Proteomes" id="UP000029736">
    <property type="component" value="Unassembled WGS sequence"/>
</dbReference>
<feature type="domain" description="Putative beta-lactamase-inhibitor-like PepSY-like" evidence="3">
    <location>
        <begin position="54"/>
        <end position="111"/>
    </location>
</feature>
<gene>
    <name evidence="4" type="ORF">IX84_08465</name>
</gene>
<dbReference type="EMBL" id="JPOS01000018">
    <property type="protein sequence ID" value="KGE88688.1"/>
    <property type="molecule type" value="Genomic_DNA"/>
</dbReference>
<name>A0A098SAM4_9BACT</name>
<evidence type="ECO:0000259" key="3">
    <source>
        <dbReference type="Pfam" id="PF11396"/>
    </source>
</evidence>
<feature type="region of interest" description="Disordered" evidence="1">
    <location>
        <begin position="182"/>
        <end position="219"/>
    </location>
</feature>
<proteinExistence type="predicted"/>
<keyword evidence="5" id="KW-1185">Reference proteome</keyword>
<dbReference type="Gene3D" id="3.10.450.360">
    <property type="match status" value="3"/>
</dbReference>
<evidence type="ECO:0000313" key="4">
    <source>
        <dbReference type="EMBL" id="KGE88688.1"/>
    </source>
</evidence>
<evidence type="ECO:0000256" key="1">
    <source>
        <dbReference type="SAM" id="MobiDB-lite"/>
    </source>
</evidence>
<accession>A0A098SAM4</accession>
<reference evidence="4 5" key="1">
    <citation type="journal article" date="2014" name="Int. J. Syst. Evol. Microbiol.">
        <title>Phaeodactylibacter xiamenensis gen. nov., sp. nov., a member of the family Saprospiraceae isolated from the marine alga Phaeodactylum tricornutum.</title>
        <authorList>
            <person name="Chen Z.Jr."/>
            <person name="Lei X."/>
            <person name="Lai Q."/>
            <person name="Li Y."/>
            <person name="Zhang B."/>
            <person name="Zhang J."/>
            <person name="Zhang H."/>
            <person name="Yang L."/>
            <person name="Zheng W."/>
            <person name="Tian Y."/>
            <person name="Yu Z."/>
            <person name="Xu H.Jr."/>
            <person name="Zheng T."/>
        </authorList>
    </citation>
    <scope>NUCLEOTIDE SEQUENCE [LARGE SCALE GENOMIC DNA]</scope>
    <source>
        <strain evidence="4 5">KD52</strain>
    </source>
</reference>
<dbReference type="AlphaFoldDB" id="A0A098SAM4"/>
<dbReference type="RefSeq" id="WP_044218498.1">
    <property type="nucleotide sequence ID" value="NZ_JBKAGJ010000018.1"/>
</dbReference>
<dbReference type="STRING" id="1524460.IX84_08465"/>
<dbReference type="PROSITE" id="PS51257">
    <property type="entry name" value="PROKAR_LIPOPROTEIN"/>
    <property type="match status" value="1"/>
</dbReference>
<feature type="domain" description="Putative beta-lactamase-inhibitor-like PepSY-like" evidence="3">
    <location>
        <begin position="120"/>
        <end position="176"/>
    </location>
</feature>
<dbReference type="Pfam" id="PF11396">
    <property type="entry name" value="PepSY_like"/>
    <property type="match status" value="4"/>
</dbReference>
<organism evidence="4 5">
    <name type="scientific">Phaeodactylibacter xiamenensis</name>
    <dbReference type="NCBI Taxonomy" id="1524460"/>
    <lineage>
        <taxon>Bacteria</taxon>
        <taxon>Pseudomonadati</taxon>
        <taxon>Bacteroidota</taxon>
        <taxon>Saprospiria</taxon>
        <taxon>Saprospirales</taxon>
        <taxon>Haliscomenobacteraceae</taxon>
        <taxon>Phaeodactylibacter</taxon>
    </lineage>
</organism>
<dbReference type="SUPFAM" id="SSF160574">
    <property type="entry name" value="BT0923-like"/>
    <property type="match status" value="2"/>
</dbReference>
<sequence>MKNLMFGALALITALTLGSCNLLDDNSSPGGNPFSTVFNPDAVFSPCDDGVDASYSDLPAAAQDYIQANFANWEVDDVDRYLENGDVRFGVELDSLNLEYELLFDANGSLISSGPDDDDTYISISDLPQEVLDYLEAEFPGMAIDEVSIDVEYGLEFFEVELYDNLEVYFSIDGIFVCSENSDGNDDDGNDDDNGNDDDDDDDNGNDDDDDDDDDQVNNLPASVTEFINSNYPGYHIDEAYTEEFCNNTNILEVEIEMGSQDIDLYFDLNGNFLFEGDDISTSSLPAAVVATLNAEYPGYHIDDAEILTLPDGSIQYWVEVENGNDNDEDEDDVVLTADGNIICSFED</sequence>
<feature type="domain" description="Putative beta-lactamase-inhibitor-like PepSY-like" evidence="3">
    <location>
        <begin position="279"/>
        <end position="342"/>
    </location>
</feature>
<comment type="caution">
    <text evidence="4">The sequence shown here is derived from an EMBL/GenBank/DDBJ whole genome shotgun (WGS) entry which is preliminary data.</text>
</comment>